<gene>
    <name evidence="1" type="ORF">N7492_003492</name>
</gene>
<dbReference type="EMBL" id="JAPQKO010000002">
    <property type="protein sequence ID" value="KAJ5180282.1"/>
    <property type="molecule type" value="Genomic_DNA"/>
</dbReference>
<keyword evidence="2" id="KW-1185">Reference proteome</keyword>
<proteinExistence type="predicted"/>
<reference evidence="1" key="2">
    <citation type="journal article" date="2023" name="IMA Fungus">
        <title>Comparative genomic study of the Penicillium genus elucidates a diverse pangenome and 15 lateral gene transfer events.</title>
        <authorList>
            <person name="Petersen C."/>
            <person name="Sorensen T."/>
            <person name="Nielsen M.R."/>
            <person name="Sondergaard T.E."/>
            <person name="Sorensen J.L."/>
            <person name="Fitzpatrick D.A."/>
            <person name="Frisvad J.C."/>
            <person name="Nielsen K.L."/>
        </authorList>
    </citation>
    <scope>NUCLEOTIDE SEQUENCE</scope>
    <source>
        <strain evidence="1">IBT 21917</strain>
    </source>
</reference>
<name>A0A9W9IM35_9EURO</name>
<protein>
    <submittedName>
        <fullName evidence="1">Uncharacterized protein</fullName>
    </submittedName>
</protein>
<reference evidence="1" key="1">
    <citation type="submission" date="2022-11" db="EMBL/GenBank/DDBJ databases">
        <authorList>
            <person name="Petersen C."/>
        </authorList>
    </citation>
    <scope>NUCLEOTIDE SEQUENCE</scope>
    <source>
        <strain evidence="1">IBT 21917</strain>
    </source>
</reference>
<organism evidence="1 2">
    <name type="scientific">Penicillium capsulatum</name>
    <dbReference type="NCBI Taxonomy" id="69766"/>
    <lineage>
        <taxon>Eukaryota</taxon>
        <taxon>Fungi</taxon>
        <taxon>Dikarya</taxon>
        <taxon>Ascomycota</taxon>
        <taxon>Pezizomycotina</taxon>
        <taxon>Eurotiomycetes</taxon>
        <taxon>Eurotiomycetidae</taxon>
        <taxon>Eurotiales</taxon>
        <taxon>Aspergillaceae</taxon>
        <taxon>Penicillium</taxon>
    </lineage>
</organism>
<sequence>MTNGLLTAFKTFGDNAINQPAWNPPVASQPYYVNETGIVSLLQGGTFAVDGPDSVALSQSLDLNKHTLTTVYAGALNVFWKDVYIVNMTSISLMANYSDIEWLRLNVDPSKKFWEQPHNAQTFGFIYNEPDVKPSSKWKKPPGLDQLEILGLNLTGILASSIWFQNRYGFGASWSTNDTLNSYTRNNGTDRPPNDIHMTLPVCQLAMLKYEYNTDGISNECDMHVSAPQHDSLCLAMVY</sequence>
<accession>A0A9W9IM35</accession>
<evidence type="ECO:0000313" key="2">
    <source>
        <dbReference type="Proteomes" id="UP001146351"/>
    </source>
</evidence>
<evidence type="ECO:0000313" key="1">
    <source>
        <dbReference type="EMBL" id="KAJ5180282.1"/>
    </source>
</evidence>
<dbReference type="AlphaFoldDB" id="A0A9W9IM35"/>
<dbReference type="Proteomes" id="UP001146351">
    <property type="component" value="Unassembled WGS sequence"/>
</dbReference>
<comment type="caution">
    <text evidence="1">The sequence shown here is derived from an EMBL/GenBank/DDBJ whole genome shotgun (WGS) entry which is preliminary data.</text>
</comment>